<dbReference type="Proteomes" id="UP000295106">
    <property type="component" value="Unassembled WGS sequence"/>
</dbReference>
<dbReference type="Pfam" id="PF26343">
    <property type="entry name" value="VapC50_C"/>
    <property type="match status" value="1"/>
</dbReference>
<comment type="caution">
    <text evidence="2">The sequence shown here is derived from an EMBL/GenBank/DDBJ whole genome shotgun (WGS) entry which is preliminary data.</text>
</comment>
<evidence type="ECO:0000259" key="1">
    <source>
        <dbReference type="Pfam" id="PF26343"/>
    </source>
</evidence>
<name>A0A4R2M916_RUBGE</name>
<evidence type="ECO:0000313" key="3">
    <source>
        <dbReference type="Proteomes" id="UP000295106"/>
    </source>
</evidence>
<gene>
    <name evidence="2" type="ORF">EV684_10535</name>
</gene>
<dbReference type="EMBL" id="SLXD01000005">
    <property type="protein sequence ID" value="TCP02870.1"/>
    <property type="molecule type" value="Genomic_DNA"/>
</dbReference>
<reference evidence="2 3" key="1">
    <citation type="submission" date="2019-03" db="EMBL/GenBank/DDBJ databases">
        <title>Genomic Encyclopedia of Type Strains, Phase IV (KMG-IV): sequencing the most valuable type-strain genomes for metagenomic binning, comparative biology and taxonomic classification.</title>
        <authorList>
            <person name="Goeker M."/>
        </authorList>
    </citation>
    <scope>NUCLEOTIDE SEQUENCE [LARGE SCALE GENOMIC DNA]</scope>
    <source>
        <strain evidence="2 3">DSM 1709</strain>
    </source>
</reference>
<dbReference type="InterPro" id="IPR058652">
    <property type="entry name" value="VapC50_C"/>
</dbReference>
<accession>A0A4R2M916</accession>
<feature type="domain" description="VapC50 C-terminal" evidence="1">
    <location>
        <begin position="1"/>
        <end position="33"/>
    </location>
</feature>
<proteinExistence type="predicted"/>
<dbReference type="AlphaFoldDB" id="A0A4R2M916"/>
<organism evidence="2 3">
    <name type="scientific">Rubrivivax gelatinosus</name>
    <name type="common">Rhodocyclus gelatinosus</name>
    <name type="synonym">Rhodopseudomonas gelatinosa</name>
    <dbReference type="NCBI Taxonomy" id="28068"/>
    <lineage>
        <taxon>Bacteria</taxon>
        <taxon>Pseudomonadati</taxon>
        <taxon>Pseudomonadota</taxon>
        <taxon>Betaproteobacteria</taxon>
        <taxon>Burkholderiales</taxon>
        <taxon>Sphaerotilaceae</taxon>
        <taxon>Rubrivivax</taxon>
    </lineage>
</organism>
<sequence length="38" mass="4156">MLKGWRQPPNTPEAFIDMLERAGLPDTAAALRELFAAG</sequence>
<protein>
    <recommendedName>
        <fullName evidence="1">VapC50 C-terminal domain-containing protein</fullName>
    </recommendedName>
</protein>
<evidence type="ECO:0000313" key="2">
    <source>
        <dbReference type="EMBL" id="TCP02870.1"/>
    </source>
</evidence>